<protein>
    <submittedName>
        <fullName evidence="3">Protein C9orf135-like</fullName>
    </submittedName>
</protein>
<evidence type="ECO:0000313" key="2">
    <source>
        <dbReference type="Proteomes" id="UP000504632"/>
    </source>
</evidence>
<reference evidence="3" key="1">
    <citation type="submission" date="2025-08" db="UniProtKB">
        <authorList>
            <consortium name="RefSeq"/>
        </authorList>
    </citation>
    <scope>IDENTIFICATION</scope>
</reference>
<evidence type="ECO:0000313" key="3">
    <source>
        <dbReference type="RefSeq" id="XP_030647651.1"/>
    </source>
</evidence>
<dbReference type="OrthoDB" id="309575at2759"/>
<keyword evidence="2" id="KW-1185">Reference proteome</keyword>
<dbReference type="PANTHER" id="PTHR35069">
    <property type="entry name" value="PROTEIN C9ORF135"/>
    <property type="match status" value="1"/>
</dbReference>
<dbReference type="PANTHER" id="PTHR35069:SF1">
    <property type="entry name" value="CILIA- AND FLAGELLA-ASSOCIATED PROTEIN 95"/>
    <property type="match status" value="1"/>
</dbReference>
<dbReference type="InParanoid" id="A0A6J2WTS8"/>
<dbReference type="Proteomes" id="UP000504632">
    <property type="component" value="Chromosome 14"/>
</dbReference>
<proteinExistence type="predicted"/>
<dbReference type="AlphaFoldDB" id="A0A6J2WTS8"/>
<dbReference type="RefSeq" id="XP_030647651.1">
    <property type="nucleotide sequence ID" value="XM_030791791.1"/>
</dbReference>
<evidence type="ECO:0000256" key="1">
    <source>
        <dbReference type="SAM" id="MobiDB-lite"/>
    </source>
</evidence>
<gene>
    <name evidence="3" type="primary">LOC115827888</name>
</gene>
<dbReference type="GO" id="GO:0005886">
    <property type="term" value="C:plasma membrane"/>
    <property type="evidence" value="ECO:0007669"/>
    <property type="project" value="TreeGrafter"/>
</dbReference>
<dbReference type="GeneID" id="115827888"/>
<feature type="region of interest" description="Disordered" evidence="1">
    <location>
        <begin position="118"/>
        <end position="139"/>
    </location>
</feature>
<accession>A0A6J2WTS8</accession>
<organism evidence="2 3">
    <name type="scientific">Chanos chanos</name>
    <name type="common">Milkfish</name>
    <name type="synonym">Mugil chanos</name>
    <dbReference type="NCBI Taxonomy" id="29144"/>
    <lineage>
        <taxon>Eukaryota</taxon>
        <taxon>Metazoa</taxon>
        <taxon>Chordata</taxon>
        <taxon>Craniata</taxon>
        <taxon>Vertebrata</taxon>
        <taxon>Euteleostomi</taxon>
        <taxon>Actinopterygii</taxon>
        <taxon>Neopterygii</taxon>
        <taxon>Teleostei</taxon>
        <taxon>Ostariophysi</taxon>
        <taxon>Gonorynchiformes</taxon>
        <taxon>Chanidae</taxon>
        <taxon>Chanos</taxon>
    </lineage>
</organism>
<dbReference type="InterPro" id="IPR027905">
    <property type="entry name" value="CFAP95"/>
</dbReference>
<dbReference type="Pfam" id="PF15139">
    <property type="entry name" value="CFAP95"/>
    <property type="match status" value="1"/>
</dbReference>
<name>A0A6J2WTS8_CHACN</name>
<sequence>MYYSRPTLISNWHKNREAEPKDYDFTACPPGKRTLHKSTYNHFGTCVETSWSTTTETQMSQYLLKKQYEIRETPRSMVRADNFRNLVFDRETGQSRSVLPRHGPGHNNMDFRTTYTSDYQPQKDAPKDVMETESAPNISPDFRRRQSVFTDVADHRRRGKNTWQDVNEMHDGMDATTRKQFSFHTPTCP</sequence>